<evidence type="ECO:0000313" key="12">
    <source>
        <dbReference type="EMBL" id="ROL47375.1"/>
    </source>
</evidence>
<dbReference type="PROSITE" id="PS50262">
    <property type="entry name" value="G_PROTEIN_RECEP_F1_2"/>
    <property type="match status" value="1"/>
</dbReference>
<evidence type="ECO:0000256" key="7">
    <source>
        <dbReference type="ARBA" id="ARBA00023180"/>
    </source>
</evidence>
<evidence type="ECO:0000256" key="8">
    <source>
        <dbReference type="ARBA" id="ARBA00023224"/>
    </source>
</evidence>
<keyword evidence="5 10" id="KW-0472">Membrane</keyword>
<dbReference type="GO" id="GO:0004930">
    <property type="term" value="F:G protein-coupled receptor activity"/>
    <property type="evidence" value="ECO:0007669"/>
    <property type="project" value="UniProtKB-KW"/>
</dbReference>
<evidence type="ECO:0000256" key="4">
    <source>
        <dbReference type="ARBA" id="ARBA00023040"/>
    </source>
</evidence>
<dbReference type="Proteomes" id="UP000281406">
    <property type="component" value="Unassembled WGS sequence"/>
</dbReference>
<organism evidence="12 13">
    <name type="scientific">Anabarilius grahami</name>
    <name type="common">Kanglang fish</name>
    <name type="synonym">Barilius grahami</name>
    <dbReference type="NCBI Taxonomy" id="495550"/>
    <lineage>
        <taxon>Eukaryota</taxon>
        <taxon>Metazoa</taxon>
        <taxon>Chordata</taxon>
        <taxon>Craniata</taxon>
        <taxon>Vertebrata</taxon>
        <taxon>Euteleostomi</taxon>
        <taxon>Actinopterygii</taxon>
        <taxon>Neopterygii</taxon>
        <taxon>Teleostei</taxon>
        <taxon>Ostariophysi</taxon>
        <taxon>Cypriniformes</taxon>
        <taxon>Xenocyprididae</taxon>
        <taxon>Xenocypridinae</taxon>
        <taxon>Xenocypridinae incertae sedis</taxon>
        <taxon>Anabarilius</taxon>
    </lineage>
</organism>
<dbReference type="PANTHER" id="PTHR24232">
    <property type="entry name" value="G-PROTEIN COUPLED RECEPTOR"/>
    <property type="match status" value="1"/>
</dbReference>
<sequence length="215" mass="24314">MNNSTVNSTTPEASTNSTNQSIGVLDNLDICGYSIAFLFGLPTHSYIIWLIITGKGSGVASEFFILNLSVCELGICLDSLVFILSRWISRDIEIFDFFLIGLTFTGRPLFQCLISVERYLAVVHPVNFLKYKPLRYRVICCTVAWIITLGSCFSSEAVRTRREKERERGGKPHEEKSVSSHSSNYCDHDYPIFPTCNHRNLCHSDSRQFSNSLVH</sequence>
<feature type="transmembrane region" description="Helical" evidence="10">
    <location>
        <begin position="97"/>
        <end position="116"/>
    </location>
</feature>
<keyword evidence="7" id="KW-0325">Glycoprotein</keyword>
<name>A0A3N0YMD3_ANAGA</name>
<feature type="compositionally biased region" description="Basic and acidic residues" evidence="9">
    <location>
        <begin position="163"/>
        <end position="178"/>
    </location>
</feature>
<feature type="transmembrane region" description="Helical" evidence="10">
    <location>
        <begin position="30"/>
        <end position="52"/>
    </location>
</feature>
<gene>
    <name evidence="12" type="ORF">DPX16_13090</name>
</gene>
<comment type="caution">
    <text evidence="12">The sequence shown here is derived from an EMBL/GenBank/DDBJ whole genome shotgun (WGS) entry which is preliminary data.</text>
</comment>
<keyword evidence="2 10" id="KW-0812">Transmembrane</keyword>
<dbReference type="AlphaFoldDB" id="A0A3N0YMD3"/>
<dbReference type="GO" id="GO:0005886">
    <property type="term" value="C:plasma membrane"/>
    <property type="evidence" value="ECO:0007669"/>
    <property type="project" value="TreeGrafter"/>
</dbReference>
<dbReference type="EMBL" id="RJVU01035392">
    <property type="protein sequence ID" value="ROL47375.1"/>
    <property type="molecule type" value="Genomic_DNA"/>
</dbReference>
<feature type="region of interest" description="Disordered" evidence="9">
    <location>
        <begin position="163"/>
        <end position="183"/>
    </location>
</feature>
<evidence type="ECO:0000256" key="9">
    <source>
        <dbReference type="SAM" id="MobiDB-lite"/>
    </source>
</evidence>
<evidence type="ECO:0000259" key="11">
    <source>
        <dbReference type="PROSITE" id="PS50262"/>
    </source>
</evidence>
<reference evidence="12 13" key="1">
    <citation type="submission" date="2018-10" db="EMBL/GenBank/DDBJ databases">
        <title>Genome assembly for a Yunnan-Guizhou Plateau 3E fish, Anabarilius grahami (Regan), and its evolutionary and genetic applications.</title>
        <authorList>
            <person name="Jiang W."/>
        </authorList>
    </citation>
    <scope>NUCLEOTIDE SEQUENCE [LARGE SCALE GENOMIC DNA]</scope>
    <source>
        <strain evidence="12">AG-KIZ</strain>
        <tissue evidence="12">Muscle</tissue>
    </source>
</reference>
<dbReference type="InterPro" id="IPR017452">
    <property type="entry name" value="GPCR_Rhodpsn_7TM"/>
</dbReference>
<keyword evidence="6 12" id="KW-0675">Receptor</keyword>
<proteinExistence type="predicted"/>
<keyword evidence="13" id="KW-1185">Reference proteome</keyword>
<protein>
    <submittedName>
        <fullName evidence="12">C-C chemokine receptor type 5</fullName>
    </submittedName>
</protein>
<evidence type="ECO:0000256" key="5">
    <source>
        <dbReference type="ARBA" id="ARBA00023136"/>
    </source>
</evidence>
<evidence type="ECO:0000313" key="13">
    <source>
        <dbReference type="Proteomes" id="UP000281406"/>
    </source>
</evidence>
<keyword evidence="3 10" id="KW-1133">Transmembrane helix</keyword>
<evidence type="ECO:0000256" key="3">
    <source>
        <dbReference type="ARBA" id="ARBA00022989"/>
    </source>
</evidence>
<dbReference type="Pfam" id="PF00001">
    <property type="entry name" value="7tm_1"/>
    <property type="match status" value="1"/>
</dbReference>
<feature type="domain" description="G-protein coupled receptors family 1 profile" evidence="11">
    <location>
        <begin position="43"/>
        <end position="149"/>
    </location>
</feature>
<dbReference type="SUPFAM" id="SSF81321">
    <property type="entry name" value="Family A G protein-coupled receptor-like"/>
    <property type="match status" value="1"/>
</dbReference>
<dbReference type="PANTHER" id="PTHR24232:SF107">
    <property type="entry name" value="HYDROXYCARBOXYLIC ACID RECEPTOR 2-LIKE"/>
    <property type="match status" value="1"/>
</dbReference>
<dbReference type="GO" id="GO:0035025">
    <property type="term" value="P:positive regulation of Rho protein signal transduction"/>
    <property type="evidence" value="ECO:0007669"/>
    <property type="project" value="TreeGrafter"/>
</dbReference>
<dbReference type="Gene3D" id="1.20.1070.10">
    <property type="entry name" value="Rhodopsin 7-helix transmembrane proteins"/>
    <property type="match status" value="1"/>
</dbReference>
<dbReference type="GO" id="GO:0007200">
    <property type="term" value="P:phospholipase C-activating G protein-coupled receptor signaling pathway"/>
    <property type="evidence" value="ECO:0007669"/>
    <property type="project" value="TreeGrafter"/>
</dbReference>
<evidence type="ECO:0000256" key="6">
    <source>
        <dbReference type="ARBA" id="ARBA00023170"/>
    </source>
</evidence>
<keyword evidence="8" id="KW-0807">Transducer</keyword>
<dbReference type="OrthoDB" id="8960839at2759"/>
<evidence type="ECO:0000256" key="10">
    <source>
        <dbReference type="SAM" id="Phobius"/>
    </source>
</evidence>
<feature type="transmembrane region" description="Helical" evidence="10">
    <location>
        <begin position="136"/>
        <end position="158"/>
    </location>
</feature>
<feature type="transmembrane region" description="Helical" evidence="10">
    <location>
        <begin position="64"/>
        <end position="85"/>
    </location>
</feature>
<evidence type="ECO:0000256" key="2">
    <source>
        <dbReference type="ARBA" id="ARBA00022692"/>
    </source>
</evidence>
<keyword evidence="4" id="KW-0297">G-protein coupled receptor</keyword>
<accession>A0A3N0YMD3</accession>
<evidence type="ECO:0000256" key="1">
    <source>
        <dbReference type="ARBA" id="ARBA00004141"/>
    </source>
</evidence>
<dbReference type="InterPro" id="IPR000276">
    <property type="entry name" value="GPCR_Rhodpsn"/>
</dbReference>
<comment type="subcellular location">
    <subcellularLocation>
        <location evidence="1">Membrane</location>
        <topology evidence="1">Multi-pass membrane protein</topology>
    </subcellularLocation>
</comment>